<organism evidence="1 2">
    <name type="scientific">Fusarium equiseti</name>
    <name type="common">Fusarium scirpi</name>
    <dbReference type="NCBI Taxonomy" id="61235"/>
    <lineage>
        <taxon>Eukaryota</taxon>
        <taxon>Fungi</taxon>
        <taxon>Dikarya</taxon>
        <taxon>Ascomycota</taxon>
        <taxon>Pezizomycotina</taxon>
        <taxon>Sordariomycetes</taxon>
        <taxon>Hypocreomycetidae</taxon>
        <taxon>Hypocreales</taxon>
        <taxon>Nectriaceae</taxon>
        <taxon>Fusarium</taxon>
        <taxon>Fusarium incarnatum-equiseti species complex</taxon>
    </lineage>
</organism>
<evidence type="ECO:0000313" key="1">
    <source>
        <dbReference type="EMBL" id="CAG7556445.1"/>
    </source>
</evidence>
<evidence type="ECO:0000313" key="2">
    <source>
        <dbReference type="Proteomes" id="UP000693738"/>
    </source>
</evidence>
<accession>A0A8J2NE40</accession>
<dbReference type="Proteomes" id="UP000693738">
    <property type="component" value="Unassembled WGS sequence"/>
</dbReference>
<dbReference type="AlphaFoldDB" id="A0A8J2NE40"/>
<gene>
    <name evidence="1" type="ORF">FEQUK3_LOCUS2149</name>
</gene>
<protein>
    <submittedName>
        <fullName evidence="1">Uncharacterized protein</fullName>
    </submittedName>
</protein>
<sequence>MAELRIWTVISRNYRVFDKSGKLAFSIIFGLCRRDDTDPRPLRIETKGTILDVPYALSNDLLQLRKYNPRTRQYVQFEVGKLNNTNPPHAHVTLPSPIGRAANWRSCITEYHYHVELKSELASLFEQGERYAVQNVSGWQLGPGAFSFIDDKEPSQIDRCQAVSGRVNGRAIFEVVESLPWPPELQTKMQLKISDYTTWLTISVTNMESESITIQTRGRQHFLVPHSAFDVTPDYNHPRILDEERPAPEATIKILDLATNDIVRRPRSPGPCGGAQRQHDPRPKLDVLTTLRPGVSLVRDVDISSLLAELPDGRYGLKMEPRGMWWCFGDCEEFKRICEDGRVPQDVFQTMIPPLMLECDDVVEVRVENGASMMQSAG</sequence>
<proteinExistence type="predicted"/>
<comment type="caution">
    <text evidence="1">The sequence shown here is derived from an EMBL/GenBank/DDBJ whole genome shotgun (WGS) entry which is preliminary data.</text>
</comment>
<name>A0A8J2NE40_FUSEQ</name>
<dbReference type="EMBL" id="CAJSTJ010000099">
    <property type="protein sequence ID" value="CAG7556445.1"/>
    <property type="molecule type" value="Genomic_DNA"/>
</dbReference>
<reference evidence="1" key="1">
    <citation type="submission" date="2021-05" db="EMBL/GenBank/DDBJ databases">
        <authorList>
            <person name="Khan N."/>
        </authorList>
    </citation>
    <scope>NUCLEOTIDE SEQUENCE</scope>
</reference>